<dbReference type="InterPro" id="IPR021810">
    <property type="entry name" value="T1RH-like_C"/>
</dbReference>
<evidence type="ECO:0000256" key="2">
    <source>
        <dbReference type="ARBA" id="ARBA00008598"/>
    </source>
</evidence>
<dbReference type="InterPro" id="IPR014001">
    <property type="entry name" value="Helicase_ATP-bd"/>
</dbReference>
<accession>A0A4P1QFU6</accession>
<dbReference type="InterPro" id="IPR055180">
    <property type="entry name" value="HsdR_RecA-like_helicase_dom_2"/>
</dbReference>
<keyword evidence="14" id="KW-1185">Reference proteome</keyword>
<evidence type="ECO:0000256" key="11">
    <source>
        <dbReference type="RuleBase" id="RU364115"/>
    </source>
</evidence>
<protein>
    <recommendedName>
        <fullName evidence="11">Type I restriction enzyme endonuclease subunit</fullName>
        <shortName evidence="11">R protein</shortName>
        <ecNumber evidence="11">3.1.21.3</ecNumber>
    </recommendedName>
</protein>
<dbReference type="AlphaFoldDB" id="A0A4P1QFU6"/>
<evidence type="ECO:0000256" key="5">
    <source>
        <dbReference type="ARBA" id="ARBA00022741"/>
    </source>
</evidence>
<dbReference type="PROSITE" id="PS51192">
    <property type="entry name" value="HELICASE_ATP_BIND_1"/>
    <property type="match status" value="1"/>
</dbReference>
<sequence length="1047" mass="120532">MVYESEIEKTIISLLQNKGYELIDKNDDWISKRNLDEFINKKLLRESLIKINKTSNENVIQSAINTIERLDNPSLFERNFAFHKILIDGITIESKDFKVNPLIRFIDFINPENNVFQVCHQIKFNEGRSSRIPDVIVYINGLPLIVMELKSFDEDAINATLEHAYAQLGSNSEHNGYRYDIPTLFNYNAFLVISDGVHAKVGTLTSKIDRYNEWKSISGEKGYDDSCVTKLNVLFEGLFDKNRLLDVIKNNIFFIIDKNEKPVKIMSQYHQYFGVNKALSSIIKTVKANNGGKAGIVWHAQGSGKSFSMVMLAHRLLMEKSLGVPTIVILTDRIDLDNQLYKTFFSAKNYLKCEPVEVNSRADLVKKLNSIKQGGIILTTVGKFDKENLPKNERSNIIVMTDEAHRGHYGIYETVRYERNDETDELEAVFKYGVEKYIRDALPNATFIGFTGTPVSNKDKQTTDIFGDIVDTYDITQSVIDGSTVKLCYESRLAKVWTDEKVLKQIDEYYNNLENTAKSDSNSIERSKAEMSKIKIILEDDDMIKLFVTDILEHYEGRKGFLNGKAMIICQTRNAAAKLYHEILKQRPEYKETTILVVTESNKDSDEQRKLFGNSDYRKELGNEFKKETSKYKIAIVCDMWLTGFDVPDLDVMYFIKRLKSHNLMQAIARVNRVYSGKEYGLIVDYIGLNKALDDALTEYTDRDQDRTQNLQDVKKEIYAILKDKLNALNNLFSNVKEKEKFYSKDALTKFSAIQKGAEFVLSDKKRCEDTFIKDLSMAVKQAFIVCAGTLTSDEKNNALYYLAIRSYILRLRNKTTIVSTKDMNEYVSNLLADAIKGDEVKVLTSYKSDSIKKDISINKDGSINLIELLNKEKIEELRKKNPPHIFVEIAKKLLEKAISESRRNNYIKSQEYSKKLIRILEKYNDRDASFTPDATIIDLVNFASEIVFDEKQANRLGIFGREKAFYDALVHKPLDRLLSDETLKLIVKELKDVVEKYALTDWANKEATRAKMRNKIKECLKKYNYPPEYTDLAILNVIKQAEYMYA</sequence>
<dbReference type="Pfam" id="PF22679">
    <property type="entry name" value="T1R_D3-like"/>
    <property type="match status" value="1"/>
</dbReference>
<evidence type="ECO:0000256" key="1">
    <source>
        <dbReference type="ARBA" id="ARBA00000851"/>
    </source>
</evidence>
<dbReference type="KEGG" id="mhyv:MHSN_01345"/>
<dbReference type="Pfam" id="PF04313">
    <property type="entry name" value="HSDR_N"/>
    <property type="match status" value="1"/>
</dbReference>
<gene>
    <name evidence="13" type="ORF">MHSN_01345</name>
</gene>
<dbReference type="PANTHER" id="PTHR30195:SF15">
    <property type="entry name" value="TYPE I RESTRICTION ENZYME HINDI ENDONUCLEASE SUBUNIT"/>
    <property type="match status" value="1"/>
</dbReference>
<dbReference type="RefSeq" id="WP_119863778.1">
    <property type="nucleotide sequence ID" value="NZ_CP008748.1"/>
</dbReference>
<organism evidence="13 14">
    <name type="scientific">Metamycoplasma hyosynoviae</name>
    <dbReference type="NCBI Taxonomy" id="29559"/>
    <lineage>
        <taxon>Bacteria</taxon>
        <taxon>Bacillati</taxon>
        <taxon>Mycoplasmatota</taxon>
        <taxon>Mycoplasmoidales</taxon>
        <taxon>Metamycoplasmataceae</taxon>
        <taxon>Metamycoplasma</taxon>
    </lineage>
</organism>
<keyword evidence="8 11" id="KW-0378">Hydrolase</keyword>
<feature type="domain" description="Helicase ATP-binding" evidence="12">
    <location>
        <begin position="286"/>
        <end position="472"/>
    </location>
</feature>
<dbReference type="GO" id="GO:0005524">
    <property type="term" value="F:ATP binding"/>
    <property type="evidence" value="ECO:0007669"/>
    <property type="project" value="UniProtKB-KW"/>
</dbReference>
<dbReference type="Pfam" id="PF18766">
    <property type="entry name" value="SWI2_SNF2"/>
    <property type="match status" value="1"/>
</dbReference>
<evidence type="ECO:0000256" key="4">
    <source>
        <dbReference type="ARBA" id="ARBA00022722"/>
    </source>
</evidence>
<dbReference type="GO" id="GO:0009307">
    <property type="term" value="P:DNA restriction-modification system"/>
    <property type="evidence" value="ECO:0007669"/>
    <property type="project" value="UniProtKB-KW"/>
</dbReference>
<dbReference type="InterPro" id="IPR027417">
    <property type="entry name" value="P-loop_NTPase"/>
</dbReference>
<keyword evidence="6 11" id="KW-0680">Restriction system</keyword>
<comment type="catalytic activity">
    <reaction evidence="1 11">
        <text>Endonucleolytic cleavage of DNA to give random double-stranded fragments with terminal 5'-phosphates, ATP is simultaneously hydrolyzed.</text>
        <dbReference type="EC" id="3.1.21.3"/>
    </reaction>
</comment>
<keyword evidence="4" id="KW-0540">Nuclease</keyword>
<keyword evidence="7" id="KW-0255">Endonuclease</keyword>
<dbReference type="Gene3D" id="3.90.1570.50">
    <property type="match status" value="1"/>
</dbReference>
<dbReference type="InterPro" id="IPR007409">
    <property type="entry name" value="Restrct_endonuc_type1_HsdR_N"/>
</dbReference>
<dbReference type="REBASE" id="210284">
    <property type="entry name" value="MhyM60ORF1375P"/>
</dbReference>
<evidence type="ECO:0000256" key="7">
    <source>
        <dbReference type="ARBA" id="ARBA00022759"/>
    </source>
</evidence>
<name>A0A4P1QFU6_9BACT</name>
<dbReference type="InterPro" id="IPR004473">
    <property type="entry name" value="Restrct_endonuc_typeI_HsdR"/>
</dbReference>
<evidence type="ECO:0000259" key="12">
    <source>
        <dbReference type="PROSITE" id="PS51192"/>
    </source>
</evidence>
<dbReference type="InterPro" id="IPR040980">
    <property type="entry name" value="SWI2_SNF2"/>
</dbReference>
<dbReference type="CDD" id="cd18800">
    <property type="entry name" value="SF2_C_EcoR124I-like"/>
    <property type="match status" value="1"/>
</dbReference>
<comment type="subunit">
    <text evidence="3 11">The type I restriction/modification system is composed of three polypeptides R, M and S.</text>
</comment>
<dbReference type="GO" id="GO:0009035">
    <property type="term" value="F:type I site-specific deoxyribonuclease activity"/>
    <property type="evidence" value="ECO:0007669"/>
    <property type="project" value="UniProtKB-EC"/>
</dbReference>
<comment type="function">
    <text evidence="11">Subunit R is required for both nuclease and ATPase activities, but not for modification.</text>
</comment>
<comment type="similarity">
    <text evidence="2 11">Belongs to the HsdR family.</text>
</comment>
<dbReference type="Gene3D" id="3.40.50.300">
    <property type="entry name" value="P-loop containing nucleotide triphosphate hydrolases"/>
    <property type="match status" value="2"/>
</dbReference>
<dbReference type="Proteomes" id="UP000264882">
    <property type="component" value="Chromosome"/>
</dbReference>
<proteinExistence type="inferred from homology"/>
<evidence type="ECO:0000313" key="13">
    <source>
        <dbReference type="EMBL" id="ASI53846.1"/>
    </source>
</evidence>
<dbReference type="NCBIfam" id="TIGR00348">
    <property type="entry name" value="hsdR"/>
    <property type="match status" value="1"/>
</dbReference>
<dbReference type="Pfam" id="PF11867">
    <property type="entry name" value="T1RH-like_C"/>
    <property type="match status" value="1"/>
</dbReference>
<keyword evidence="10 11" id="KW-0238">DNA-binding</keyword>
<dbReference type="GO" id="GO:0003677">
    <property type="term" value="F:DNA binding"/>
    <property type="evidence" value="ECO:0007669"/>
    <property type="project" value="UniProtKB-KW"/>
</dbReference>
<evidence type="ECO:0000256" key="3">
    <source>
        <dbReference type="ARBA" id="ARBA00011296"/>
    </source>
</evidence>
<dbReference type="EMBL" id="CP008748">
    <property type="protein sequence ID" value="ASI53846.1"/>
    <property type="molecule type" value="Genomic_DNA"/>
</dbReference>
<dbReference type="SMART" id="SM00487">
    <property type="entry name" value="DEXDc"/>
    <property type="match status" value="1"/>
</dbReference>
<evidence type="ECO:0000256" key="10">
    <source>
        <dbReference type="ARBA" id="ARBA00023125"/>
    </source>
</evidence>
<evidence type="ECO:0000256" key="6">
    <source>
        <dbReference type="ARBA" id="ARBA00022747"/>
    </source>
</evidence>
<evidence type="ECO:0000256" key="8">
    <source>
        <dbReference type="ARBA" id="ARBA00022801"/>
    </source>
</evidence>
<keyword evidence="5 11" id="KW-0547">Nucleotide-binding</keyword>
<keyword evidence="9 11" id="KW-0067">ATP-binding</keyword>
<evidence type="ECO:0000313" key="14">
    <source>
        <dbReference type="Proteomes" id="UP000264882"/>
    </source>
</evidence>
<dbReference type="InterPro" id="IPR051268">
    <property type="entry name" value="Type-I_R_enzyme_R_subunit"/>
</dbReference>
<dbReference type="PANTHER" id="PTHR30195">
    <property type="entry name" value="TYPE I SITE-SPECIFIC DEOXYRIBONUCLEASE PROTEIN SUBUNIT M AND R"/>
    <property type="match status" value="1"/>
</dbReference>
<dbReference type="EC" id="3.1.21.3" evidence="11"/>
<dbReference type="CDD" id="cd22332">
    <property type="entry name" value="HsdR_N"/>
    <property type="match status" value="1"/>
</dbReference>
<reference evidence="13 14" key="1">
    <citation type="submission" date="2014-06" db="EMBL/GenBank/DDBJ databases">
        <title>The Whole Genome Sequence of Mycoplasma hyosynoviae strain ATCC 27095.</title>
        <authorList>
            <person name="Calcutt M.J."/>
            <person name="Foecking M.F."/>
        </authorList>
    </citation>
    <scope>NUCLEOTIDE SEQUENCE [LARGE SCALE GENOMIC DNA]</scope>
    <source>
        <strain evidence="13 14">M60</strain>
    </source>
</reference>
<evidence type="ECO:0000256" key="9">
    <source>
        <dbReference type="ARBA" id="ARBA00022840"/>
    </source>
</evidence>
<dbReference type="SUPFAM" id="SSF52540">
    <property type="entry name" value="P-loop containing nucleoside triphosphate hydrolases"/>
    <property type="match status" value="2"/>
</dbReference>